<evidence type="ECO:0000256" key="3">
    <source>
        <dbReference type="ARBA" id="ARBA00022692"/>
    </source>
</evidence>
<keyword evidence="5 8" id="KW-0573">Peptidoglycan synthesis</keyword>
<evidence type="ECO:0000256" key="9">
    <source>
        <dbReference type="PIRNR" id="PIRNR002869"/>
    </source>
</evidence>
<protein>
    <recommendedName>
        <fullName evidence="8">Probable lipid II flippase MurJ</fullName>
    </recommendedName>
</protein>
<feature type="transmembrane region" description="Helical" evidence="8">
    <location>
        <begin position="445"/>
        <end position="465"/>
    </location>
</feature>
<feature type="transmembrane region" description="Helical" evidence="8">
    <location>
        <begin position="302"/>
        <end position="327"/>
    </location>
</feature>
<keyword evidence="6 8" id="KW-1133">Transmembrane helix</keyword>
<dbReference type="CDD" id="cd13123">
    <property type="entry name" value="MATE_MurJ_like"/>
    <property type="match status" value="1"/>
</dbReference>
<evidence type="ECO:0000256" key="1">
    <source>
        <dbReference type="ARBA" id="ARBA00004651"/>
    </source>
</evidence>
<dbReference type="RefSeq" id="WP_088554338.1">
    <property type="nucleotide sequence ID" value="NZ_BDGJ01000117.1"/>
</dbReference>
<evidence type="ECO:0000313" key="11">
    <source>
        <dbReference type="Proteomes" id="UP000197032"/>
    </source>
</evidence>
<feature type="transmembrane region" description="Helical" evidence="8">
    <location>
        <begin position="133"/>
        <end position="152"/>
    </location>
</feature>
<dbReference type="Proteomes" id="UP000197032">
    <property type="component" value="Unassembled WGS sequence"/>
</dbReference>
<feature type="transmembrane region" description="Helical" evidence="8">
    <location>
        <begin position="53"/>
        <end position="76"/>
    </location>
</feature>
<keyword evidence="8 9" id="KW-0813">Transport</keyword>
<comment type="similarity">
    <text evidence="8 9">Belongs to the MurJ/MviN family.</text>
</comment>
<evidence type="ECO:0000256" key="4">
    <source>
        <dbReference type="ARBA" id="ARBA00022960"/>
    </source>
</evidence>
<keyword evidence="2 8" id="KW-1003">Cell membrane</keyword>
<dbReference type="HAMAP" id="MF_02078">
    <property type="entry name" value="MurJ_MviN"/>
    <property type="match status" value="1"/>
</dbReference>
<dbReference type="InterPro" id="IPR051050">
    <property type="entry name" value="Lipid_II_flippase_MurJ/MviN"/>
</dbReference>
<dbReference type="GO" id="GO:0015648">
    <property type="term" value="F:lipid-linked peptidoglycan transporter activity"/>
    <property type="evidence" value="ECO:0007669"/>
    <property type="project" value="UniProtKB-UniRule"/>
</dbReference>
<proteinExistence type="inferred from homology"/>
<dbReference type="InterPro" id="IPR004268">
    <property type="entry name" value="MurJ"/>
</dbReference>
<feature type="transmembrane region" description="Helical" evidence="8">
    <location>
        <begin position="88"/>
        <end position="113"/>
    </location>
</feature>
<dbReference type="GO" id="GO:0071555">
    <property type="term" value="P:cell wall organization"/>
    <property type="evidence" value="ECO:0007669"/>
    <property type="project" value="UniProtKB-UniRule"/>
</dbReference>
<sequence length="520" mass="55727">MSQGEQIARAAGVVLVMNLLSRALGFVRDAAIAYRFGAGKATDAYMVAYTWPYLIQAVLGFALVSAVVPVFTGYLVKDRKQEAWRAGSNLLNLAAVLLTGISIAGILGSPGLVKITAPGFSTEQTKLTIELTRIMFPSVLFMGLGMLVTGMLNAHRYFAVPAFAPGFTNIIIIVTVLFFAEDFNVHRLALGTLIGFIGFLLIQIPALVRLGFQYSFSFDWRHPAVQKIFWTVGPVILGISVNQIYLALNRVFASGLPPGSLSALEYAYRLMSLPLGIFVAAVSTAIFPAMAEQAIGKKNRELSTTLVQGLGMVLVVAVPAAVGLAVLREPLVRLLLERGAFDRRATLFTASALLYFAGGLIPLAFNMIITRAYYALDDARTPVVTGLLSVGINVILSMIFLPVMAHTGLALANSLAAAANSLLLYRGLRKHLGRLPDRRIGKSLAGTGAASLAMAVVVFKVSGAIRTWSGLAGMKLLLAEVGVGIITGVICFGFLAAMLRVKEVELLMHTLLRARPFPRK</sequence>
<feature type="transmembrane region" description="Helical" evidence="8">
    <location>
        <begin position="407"/>
        <end position="425"/>
    </location>
</feature>
<dbReference type="GO" id="GO:0005886">
    <property type="term" value="C:plasma membrane"/>
    <property type="evidence" value="ECO:0007669"/>
    <property type="project" value="UniProtKB-SubCell"/>
</dbReference>
<feature type="transmembrane region" description="Helical" evidence="8">
    <location>
        <begin position="7"/>
        <end position="27"/>
    </location>
</feature>
<evidence type="ECO:0000256" key="7">
    <source>
        <dbReference type="ARBA" id="ARBA00023136"/>
    </source>
</evidence>
<keyword evidence="11" id="KW-1185">Reference proteome</keyword>
<organism evidence="10 11">
    <name type="scientific">Calderihabitans maritimus</name>
    <dbReference type="NCBI Taxonomy" id="1246530"/>
    <lineage>
        <taxon>Bacteria</taxon>
        <taxon>Bacillati</taxon>
        <taxon>Bacillota</taxon>
        <taxon>Clostridia</taxon>
        <taxon>Neomoorellales</taxon>
        <taxon>Calderihabitantaceae</taxon>
        <taxon>Calderihabitans</taxon>
    </lineage>
</organism>
<dbReference type="PANTHER" id="PTHR47019:SF1">
    <property type="entry name" value="LIPID II FLIPPASE MURJ"/>
    <property type="match status" value="1"/>
</dbReference>
<name>A0A1Z5HUP2_9FIRM</name>
<feature type="transmembrane region" description="Helical" evidence="8">
    <location>
        <begin position="381"/>
        <end position="401"/>
    </location>
</feature>
<evidence type="ECO:0000313" key="10">
    <source>
        <dbReference type="EMBL" id="GAW93128.1"/>
    </source>
</evidence>
<dbReference type="NCBIfam" id="TIGR01695">
    <property type="entry name" value="murJ_mviN"/>
    <property type="match status" value="1"/>
</dbReference>
<dbReference type="EMBL" id="BDGJ01000117">
    <property type="protein sequence ID" value="GAW93128.1"/>
    <property type="molecule type" value="Genomic_DNA"/>
</dbReference>
<dbReference type="GO" id="GO:0034204">
    <property type="term" value="P:lipid translocation"/>
    <property type="evidence" value="ECO:0007669"/>
    <property type="project" value="TreeGrafter"/>
</dbReference>
<comment type="pathway">
    <text evidence="8">Cell wall biogenesis; peptidoglycan biosynthesis.</text>
</comment>
<dbReference type="OrthoDB" id="9804143at2"/>
<dbReference type="PANTHER" id="PTHR47019">
    <property type="entry name" value="LIPID II FLIPPASE MURJ"/>
    <property type="match status" value="1"/>
</dbReference>
<feature type="transmembrane region" description="Helical" evidence="8">
    <location>
        <begin position="186"/>
        <end position="208"/>
    </location>
</feature>
<keyword evidence="8 9" id="KW-0961">Cell wall biogenesis/degradation</keyword>
<feature type="transmembrane region" description="Helical" evidence="8">
    <location>
        <begin position="347"/>
        <end position="369"/>
    </location>
</feature>
<keyword evidence="7 8" id="KW-0472">Membrane</keyword>
<comment type="subcellular location">
    <subcellularLocation>
        <location evidence="1 8">Cell membrane</location>
        <topology evidence="1 8">Multi-pass membrane protein</topology>
    </subcellularLocation>
</comment>
<evidence type="ECO:0000256" key="6">
    <source>
        <dbReference type="ARBA" id="ARBA00022989"/>
    </source>
</evidence>
<evidence type="ECO:0000256" key="8">
    <source>
        <dbReference type="HAMAP-Rule" id="MF_02078"/>
    </source>
</evidence>
<dbReference type="AlphaFoldDB" id="A0A1Z5HUP2"/>
<feature type="transmembrane region" description="Helical" evidence="8">
    <location>
        <begin position="477"/>
        <end position="499"/>
    </location>
</feature>
<comment type="function">
    <text evidence="8 9">Involved in peptidoglycan biosynthesis. Transports lipid-linked peptidoglycan precursors from the inner to the outer leaflet of the cytoplasmic membrane.</text>
</comment>
<dbReference type="PRINTS" id="PR01806">
    <property type="entry name" value="VIRFACTRMVIN"/>
</dbReference>
<keyword evidence="3 8" id="KW-0812">Transmembrane</keyword>
<dbReference type="GO" id="GO:0008360">
    <property type="term" value="P:regulation of cell shape"/>
    <property type="evidence" value="ECO:0007669"/>
    <property type="project" value="UniProtKB-UniRule"/>
</dbReference>
<accession>A0A1Z5HUP2</accession>
<evidence type="ECO:0000256" key="2">
    <source>
        <dbReference type="ARBA" id="ARBA00022475"/>
    </source>
</evidence>
<dbReference type="Pfam" id="PF03023">
    <property type="entry name" value="MurJ"/>
    <property type="match status" value="1"/>
</dbReference>
<reference evidence="11" key="1">
    <citation type="journal article" date="2017" name="Appl. Environ. Microbiol.">
        <title>Genomic Analysis of Calderihabitans maritimus KKC1, a Thermophilic, Hydrogenogenic, Carboxydotrophic Bacterium Isolated from Marine Sediment.</title>
        <authorList>
            <person name="Omae K."/>
            <person name="Yoneda Y."/>
            <person name="Fukuyama Y."/>
            <person name="Yoshida T."/>
            <person name="Sako Y."/>
        </authorList>
    </citation>
    <scope>NUCLEOTIDE SEQUENCE [LARGE SCALE GENOMIC DNA]</scope>
    <source>
        <strain evidence="11">KKC1</strain>
    </source>
</reference>
<dbReference type="GO" id="GO:0009252">
    <property type="term" value="P:peptidoglycan biosynthetic process"/>
    <property type="evidence" value="ECO:0007669"/>
    <property type="project" value="UniProtKB-UniRule"/>
</dbReference>
<gene>
    <name evidence="8" type="primary">murJ</name>
    <name evidence="10" type="ORF">KKC1_22690</name>
</gene>
<feature type="transmembrane region" description="Helical" evidence="8">
    <location>
        <begin position="266"/>
        <end position="290"/>
    </location>
</feature>
<dbReference type="PIRSF" id="PIRSF002869">
    <property type="entry name" value="MviN"/>
    <property type="match status" value="1"/>
</dbReference>
<feature type="transmembrane region" description="Helical" evidence="8">
    <location>
        <begin position="159"/>
        <end position="180"/>
    </location>
</feature>
<comment type="caution">
    <text evidence="10">The sequence shown here is derived from an EMBL/GenBank/DDBJ whole genome shotgun (WGS) entry which is preliminary data.</text>
</comment>
<evidence type="ECO:0000256" key="5">
    <source>
        <dbReference type="ARBA" id="ARBA00022984"/>
    </source>
</evidence>
<dbReference type="UniPathway" id="UPA00219"/>
<keyword evidence="4 8" id="KW-0133">Cell shape</keyword>
<feature type="transmembrane region" description="Helical" evidence="8">
    <location>
        <begin position="228"/>
        <end position="246"/>
    </location>
</feature>